<accession>A0ACC2UEK8</accession>
<keyword evidence="2" id="KW-1185">Reference proteome</keyword>
<dbReference type="Proteomes" id="UP001165960">
    <property type="component" value="Unassembled WGS sequence"/>
</dbReference>
<sequence>MNRRTSNYYKMAHIYSGYATGLALLSATSVFVESVYPAHQTGVSSTAGLGIASFIFALGIIVHFEQGHRLKHDWIVTLILPTIIEILAFILSIAWLGDAAKHMLCALPPSPHLIASLFPYLLPILSLNSCLVWGIYPYLTLIYS</sequence>
<protein>
    <submittedName>
        <fullName evidence="1">Uncharacterized protein</fullName>
    </submittedName>
</protein>
<comment type="caution">
    <text evidence="1">The sequence shown here is derived from an EMBL/GenBank/DDBJ whole genome shotgun (WGS) entry which is preliminary data.</text>
</comment>
<proteinExistence type="predicted"/>
<evidence type="ECO:0000313" key="1">
    <source>
        <dbReference type="EMBL" id="KAJ9085494.1"/>
    </source>
</evidence>
<gene>
    <name evidence="1" type="ORF">DSO57_1013323</name>
</gene>
<dbReference type="EMBL" id="QTSX02000759">
    <property type="protein sequence ID" value="KAJ9085494.1"/>
    <property type="molecule type" value="Genomic_DNA"/>
</dbReference>
<reference evidence="1" key="1">
    <citation type="submission" date="2022-04" db="EMBL/GenBank/DDBJ databases">
        <title>Genome of the entomopathogenic fungus Entomophthora muscae.</title>
        <authorList>
            <person name="Elya C."/>
            <person name="Lovett B.R."/>
            <person name="Lee E."/>
            <person name="Macias A.M."/>
            <person name="Hajek A.E."/>
            <person name="De Bivort B.L."/>
            <person name="Kasson M.T."/>
            <person name="De Fine Licht H.H."/>
            <person name="Stajich J.E."/>
        </authorList>
    </citation>
    <scope>NUCLEOTIDE SEQUENCE</scope>
    <source>
        <strain evidence="1">Berkeley</strain>
    </source>
</reference>
<organism evidence="1 2">
    <name type="scientific">Entomophthora muscae</name>
    <dbReference type="NCBI Taxonomy" id="34485"/>
    <lineage>
        <taxon>Eukaryota</taxon>
        <taxon>Fungi</taxon>
        <taxon>Fungi incertae sedis</taxon>
        <taxon>Zoopagomycota</taxon>
        <taxon>Entomophthoromycotina</taxon>
        <taxon>Entomophthoromycetes</taxon>
        <taxon>Entomophthorales</taxon>
        <taxon>Entomophthoraceae</taxon>
        <taxon>Entomophthora</taxon>
    </lineage>
</organism>
<evidence type="ECO:0000313" key="2">
    <source>
        <dbReference type="Proteomes" id="UP001165960"/>
    </source>
</evidence>
<name>A0ACC2UEK8_9FUNG</name>